<sequence length="91" mass="10379">MPPLLTVLTFTYLAPIVHTKCIPIGEKPTTSHGFLGCGLHIQLLDFSELSLEWNRYRFSQSLLLLRLLALSGRRRMLLHMPCLLAVSRTIF</sequence>
<evidence type="ECO:0000256" key="1">
    <source>
        <dbReference type="SAM" id="SignalP"/>
    </source>
</evidence>
<reference evidence="2" key="1">
    <citation type="submission" date="2023-03" db="EMBL/GenBank/DDBJ databases">
        <title>Massive genome expansion in bonnet fungi (Mycena s.s.) driven by repeated elements and novel gene families across ecological guilds.</title>
        <authorList>
            <consortium name="Lawrence Berkeley National Laboratory"/>
            <person name="Harder C.B."/>
            <person name="Miyauchi S."/>
            <person name="Viragh M."/>
            <person name="Kuo A."/>
            <person name="Thoen E."/>
            <person name="Andreopoulos B."/>
            <person name="Lu D."/>
            <person name="Skrede I."/>
            <person name="Drula E."/>
            <person name="Henrissat B."/>
            <person name="Morin E."/>
            <person name="Kohler A."/>
            <person name="Barry K."/>
            <person name="LaButti K."/>
            <person name="Morin E."/>
            <person name="Salamov A."/>
            <person name="Lipzen A."/>
            <person name="Mereny Z."/>
            <person name="Hegedus B."/>
            <person name="Baldrian P."/>
            <person name="Stursova M."/>
            <person name="Weitz H."/>
            <person name="Taylor A."/>
            <person name="Grigoriev I.V."/>
            <person name="Nagy L.G."/>
            <person name="Martin F."/>
            <person name="Kauserud H."/>
        </authorList>
    </citation>
    <scope>NUCLEOTIDE SEQUENCE</scope>
    <source>
        <strain evidence="2">9144</strain>
    </source>
</reference>
<feature type="chain" id="PRO_5042163443" description="Secreted protein" evidence="1">
    <location>
        <begin position="20"/>
        <end position="91"/>
    </location>
</feature>
<dbReference type="Proteomes" id="UP001219525">
    <property type="component" value="Unassembled WGS sequence"/>
</dbReference>
<dbReference type="EMBL" id="JARJCW010000092">
    <property type="protein sequence ID" value="KAJ7195242.1"/>
    <property type="molecule type" value="Genomic_DNA"/>
</dbReference>
<gene>
    <name evidence="2" type="ORF">GGX14DRAFT_475273</name>
</gene>
<evidence type="ECO:0008006" key="4">
    <source>
        <dbReference type="Google" id="ProtNLM"/>
    </source>
</evidence>
<name>A0AAD6Y7U5_9AGAR</name>
<organism evidence="2 3">
    <name type="scientific">Mycena pura</name>
    <dbReference type="NCBI Taxonomy" id="153505"/>
    <lineage>
        <taxon>Eukaryota</taxon>
        <taxon>Fungi</taxon>
        <taxon>Dikarya</taxon>
        <taxon>Basidiomycota</taxon>
        <taxon>Agaricomycotina</taxon>
        <taxon>Agaricomycetes</taxon>
        <taxon>Agaricomycetidae</taxon>
        <taxon>Agaricales</taxon>
        <taxon>Marasmiineae</taxon>
        <taxon>Mycenaceae</taxon>
        <taxon>Mycena</taxon>
    </lineage>
</organism>
<dbReference type="AlphaFoldDB" id="A0AAD6Y7U5"/>
<feature type="signal peptide" evidence="1">
    <location>
        <begin position="1"/>
        <end position="19"/>
    </location>
</feature>
<comment type="caution">
    <text evidence="2">The sequence shown here is derived from an EMBL/GenBank/DDBJ whole genome shotgun (WGS) entry which is preliminary data.</text>
</comment>
<accession>A0AAD6Y7U5</accession>
<evidence type="ECO:0000313" key="2">
    <source>
        <dbReference type="EMBL" id="KAJ7195242.1"/>
    </source>
</evidence>
<keyword evidence="3" id="KW-1185">Reference proteome</keyword>
<evidence type="ECO:0000313" key="3">
    <source>
        <dbReference type="Proteomes" id="UP001219525"/>
    </source>
</evidence>
<proteinExistence type="predicted"/>
<keyword evidence="1" id="KW-0732">Signal</keyword>
<protein>
    <recommendedName>
        <fullName evidence="4">Secreted protein</fullName>
    </recommendedName>
</protein>